<evidence type="ECO:0000313" key="3">
    <source>
        <dbReference type="Proteomes" id="UP000680067"/>
    </source>
</evidence>
<comment type="caution">
    <text evidence="2">The sequence shown here is derived from an EMBL/GenBank/DDBJ whole genome shotgun (WGS) entry which is preliminary data.</text>
</comment>
<dbReference type="RefSeq" id="WP_212687983.1">
    <property type="nucleotide sequence ID" value="NZ_JAGSPN010000007.1"/>
</dbReference>
<gene>
    <name evidence="2" type="ORF">KDM89_11025</name>
</gene>
<evidence type="ECO:0000256" key="1">
    <source>
        <dbReference type="SAM" id="SignalP"/>
    </source>
</evidence>
<evidence type="ECO:0000313" key="2">
    <source>
        <dbReference type="EMBL" id="MBR7782677.1"/>
    </source>
</evidence>
<feature type="signal peptide" evidence="1">
    <location>
        <begin position="1"/>
        <end position="23"/>
    </location>
</feature>
<sequence>MRVLNKKIFLLCFLFVFSMSSNASEEKDAMFGLKWGMTKNDFEKLGIAIVLKKKQENLTIYKSSSVPKPLSGFSEYSYVFSDEKLVKIVATGDTIFDDAFGEKGKERFSNLHDALTQKYGEQETGTKTVGLKLYKESDEFYECLRYQGCGMWTAIFKTNSKSIVLDLVGVARGKGYVNIMVEAVPEFKDAIQQFNTKKNKLDAGAL</sequence>
<accession>A0A941DNA4</accession>
<dbReference type="AlphaFoldDB" id="A0A941DNA4"/>
<name>A0A941DNA4_9BURK</name>
<evidence type="ECO:0008006" key="4">
    <source>
        <dbReference type="Google" id="ProtNLM"/>
    </source>
</evidence>
<feature type="chain" id="PRO_5037428060" description="Lipoprotein" evidence="1">
    <location>
        <begin position="24"/>
        <end position="206"/>
    </location>
</feature>
<dbReference type="EMBL" id="JAGSPN010000007">
    <property type="protein sequence ID" value="MBR7782677.1"/>
    <property type="molecule type" value="Genomic_DNA"/>
</dbReference>
<organism evidence="2 3">
    <name type="scientific">Undibacterium luofuense</name>
    <dbReference type="NCBI Taxonomy" id="2828733"/>
    <lineage>
        <taxon>Bacteria</taxon>
        <taxon>Pseudomonadati</taxon>
        <taxon>Pseudomonadota</taxon>
        <taxon>Betaproteobacteria</taxon>
        <taxon>Burkholderiales</taxon>
        <taxon>Oxalobacteraceae</taxon>
        <taxon>Undibacterium</taxon>
    </lineage>
</organism>
<proteinExistence type="predicted"/>
<keyword evidence="1" id="KW-0732">Signal</keyword>
<dbReference type="Proteomes" id="UP000680067">
    <property type="component" value="Unassembled WGS sequence"/>
</dbReference>
<reference evidence="2" key="1">
    <citation type="submission" date="2021-04" db="EMBL/GenBank/DDBJ databases">
        <title>novel species isolated from subtropical streams in China.</title>
        <authorList>
            <person name="Lu H."/>
        </authorList>
    </citation>
    <scope>NUCLEOTIDE SEQUENCE</scope>
    <source>
        <strain evidence="2">LFS511W</strain>
    </source>
</reference>
<keyword evidence="3" id="KW-1185">Reference proteome</keyword>
<protein>
    <recommendedName>
        <fullName evidence="4">Lipoprotein</fullName>
    </recommendedName>
</protein>